<dbReference type="GeneID" id="38138987"/>
<organism evidence="1 2">
    <name type="scientific">Aspergillus welwitschiae</name>
    <dbReference type="NCBI Taxonomy" id="1341132"/>
    <lineage>
        <taxon>Eukaryota</taxon>
        <taxon>Fungi</taxon>
        <taxon>Dikarya</taxon>
        <taxon>Ascomycota</taxon>
        <taxon>Pezizomycotina</taxon>
        <taxon>Eurotiomycetes</taxon>
        <taxon>Eurotiomycetidae</taxon>
        <taxon>Eurotiales</taxon>
        <taxon>Aspergillaceae</taxon>
        <taxon>Aspergillus</taxon>
        <taxon>Aspergillus subgen. Circumdati</taxon>
    </lineage>
</organism>
<evidence type="ECO:0000313" key="1">
    <source>
        <dbReference type="EMBL" id="RDH37613.1"/>
    </source>
</evidence>
<name>A0A3F3QEF6_9EURO</name>
<evidence type="ECO:0000313" key="2">
    <source>
        <dbReference type="Proteomes" id="UP000253729"/>
    </source>
</evidence>
<gene>
    <name evidence="1" type="ORF">BDQ94DRAFT_166780</name>
</gene>
<proteinExistence type="predicted"/>
<reference evidence="1 2" key="1">
    <citation type="submission" date="2018-07" db="EMBL/GenBank/DDBJ databases">
        <title>The genomes of Aspergillus section Nigri reveals drivers in fungal speciation.</title>
        <authorList>
            <consortium name="DOE Joint Genome Institute"/>
            <person name="Vesth T.C."/>
            <person name="Nybo J."/>
            <person name="Theobald S."/>
            <person name="Brandl J."/>
            <person name="Frisvad J.C."/>
            <person name="Nielsen K.F."/>
            <person name="Lyhne E.K."/>
            <person name="Kogle M.E."/>
            <person name="Kuo A."/>
            <person name="Riley R."/>
            <person name="Clum A."/>
            <person name="Nolan M."/>
            <person name="Lipzen A."/>
            <person name="Salamov A."/>
            <person name="Henrissat B."/>
            <person name="Wiebenga A."/>
            <person name="De vries R.P."/>
            <person name="Grigoriev I.V."/>
            <person name="Mortensen U.H."/>
            <person name="Andersen M.R."/>
            <person name="Baker S.E."/>
        </authorList>
    </citation>
    <scope>NUCLEOTIDE SEQUENCE [LARGE SCALE GENOMIC DNA]</scope>
    <source>
        <strain evidence="1 2">CBS 139.54b</strain>
    </source>
</reference>
<sequence>MATHTSYCIGGYLDVCIFQPDLVNPYYKLTDPYMNLDILGPKIILPHWS</sequence>
<accession>A0A3F3QEF6</accession>
<keyword evidence="2" id="KW-1185">Reference proteome</keyword>
<dbReference type="AlphaFoldDB" id="A0A3F3QEF6"/>
<dbReference type="EMBL" id="KZ852035">
    <property type="protein sequence ID" value="RDH37613.1"/>
    <property type="molecule type" value="Genomic_DNA"/>
</dbReference>
<dbReference type="RefSeq" id="XP_026630635.1">
    <property type="nucleotide sequence ID" value="XM_026770631.1"/>
</dbReference>
<dbReference type="Proteomes" id="UP000253729">
    <property type="component" value="Unassembled WGS sequence"/>
</dbReference>
<protein>
    <submittedName>
        <fullName evidence="1">Uncharacterized protein</fullName>
    </submittedName>
</protein>